<keyword evidence="4" id="KW-1185">Reference proteome</keyword>
<dbReference type="PANTHER" id="PTHR43794:SF11">
    <property type="entry name" value="AMIDOHYDROLASE-RELATED DOMAIN-CONTAINING PROTEIN"/>
    <property type="match status" value="1"/>
</dbReference>
<dbReference type="InterPro" id="IPR050287">
    <property type="entry name" value="MTA/SAH_deaminase"/>
</dbReference>
<dbReference type="RefSeq" id="WP_409120242.1">
    <property type="nucleotide sequence ID" value="NZ_JBJVNI010000001.1"/>
</dbReference>
<evidence type="ECO:0000259" key="2">
    <source>
        <dbReference type="Pfam" id="PF01979"/>
    </source>
</evidence>
<protein>
    <submittedName>
        <fullName evidence="3">Amidohydrolase family protein</fullName>
    </submittedName>
</protein>
<keyword evidence="1" id="KW-0378">Hydrolase</keyword>
<evidence type="ECO:0000313" key="3">
    <source>
        <dbReference type="EMBL" id="MFM9607515.1"/>
    </source>
</evidence>
<gene>
    <name evidence="3" type="ORF">ACKI18_02205</name>
</gene>
<evidence type="ECO:0000256" key="1">
    <source>
        <dbReference type="ARBA" id="ARBA00022801"/>
    </source>
</evidence>
<comment type="caution">
    <text evidence="3">The sequence shown here is derived from an EMBL/GenBank/DDBJ whole genome shotgun (WGS) entry which is preliminary data.</text>
</comment>
<reference evidence="3 4" key="1">
    <citation type="submission" date="2024-12" db="EMBL/GenBank/DDBJ databases">
        <title>Forecasting of Potato common scab and diversities of Pathogenic streptomyces spp. in china.</title>
        <authorList>
            <person name="Handique U."/>
            <person name="Wu J."/>
        </authorList>
    </citation>
    <scope>NUCLEOTIDE SEQUENCE [LARGE SCALE GENOMIC DNA]</scope>
    <source>
        <strain evidence="3 4">ZRIMU1530</strain>
    </source>
</reference>
<dbReference type="Pfam" id="PF01979">
    <property type="entry name" value="Amidohydro_1"/>
    <property type="match status" value="1"/>
</dbReference>
<dbReference type="Gene3D" id="2.30.40.10">
    <property type="entry name" value="Urease, subunit C, domain 1"/>
    <property type="match status" value="1"/>
</dbReference>
<dbReference type="InterPro" id="IPR006680">
    <property type="entry name" value="Amidohydro-rel"/>
</dbReference>
<sequence length="471" mass="50040">MNTVLVRGGHVVTMDPERGDLPDTDILVRDGRIADIGTRLPARGADVVEAGGRIVVPGFVDTHQHVWQGFLHGLAADWSFARYMREVRGGYGGCFGPEEAYLGSLLGGLESISAGVTTVVDHAHLQTTAETGDALLRGLWDSGIGGYFAYALQNAPDWLGDAPTGPEALNDLLIRTPDAHHDDRFRAARTTLAGLDDTGTHRLRLGVALPETAAYLPLDAARTLLERVRALGAEFITAHWNAAVHGGRYVSTLAALVDEGFFSGPTVLSHCNQFNDDDLDVLARAHIGLATTPSTEGGMALGPFLARRLAERGGAAGIGIDTSCYTRCDLLAEARALLLAERRAADSLAKEPLPARAALELLTSTGARAVGLHDETGTLTPGKRANITVVAPDPIRGRALGDPAVTLLFHTSPSDIETVLVDGVPRKRAGELVGHTPATLAPRTEQARHTIRTRYVTLPQEVIAGAWQGMF</sequence>
<proteinExistence type="predicted"/>
<dbReference type="InterPro" id="IPR032466">
    <property type="entry name" value="Metal_Hydrolase"/>
</dbReference>
<dbReference type="Gene3D" id="3.20.20.140">
    <property type="entry name" value="Metal-dependent hydrolases"/>
    <property type="match status" value="1"/>
</dbReference>
<name>A0ABW9HKX2_9ACTN</name>
<accession>A0ABW9HKX2</accession>
<evidence type="ECO:0000313" key="4">
    <source>
        <dbReference type="Proteomes" id="UP001631957"/>
    </source>
</evidence>
<feature type="domain" description="Amidohydrolase-related" evidence="2">
    <location>
        <begin position="54"/>
        <end position="423"/>
    </location>
</feature>
<dbReference type="SUPFAM" id="SSF51338">
    <property type="entry name" value="Composite domain of metallo-dependent hydrolases"/>
    <property type="match status" value="1"/>
</dbReference>
<dbReference type="InterPro" id="IPR011059">
    <property type="entry name" value="Metal-dep_hydrolase_composite"/>
</dbReference>
<dbReference type="PANTHER" id="PTHR43794">
    <property type="entry name" value="AMINOHYDROLASE SSNA-RELATED"/>
    <property type="match status" value="1"/>
</dbReference>
<dbReference type="EMBL" id="JBJVNI010000001">
    <property type="protein sequence ID" value="MFM9607515.1"/>
    <property type="molecule type" value="Genomic_DNA"/>
</dbReference>
<dbReference type="SUPFAM" id="SSF51556">
    <property type="entry name" value="Metallo-dependent hydrolases"/>
    <property type="match status" value="1"/>
</dbReference>
<organism evidence="3 4">
    <name type="scientific">Streptomyces niveiscabiei</name>
    <dbReference type="NCBI Taxonomy" id="164115"/>
    <lineage>
        <taxon>Bacteria</taxon>
        <taxon>Bacillati</taxon>
        <taxon>Actinomycetota</taxon>
        <taxon>Actinomycetes</taxon>
        <taxon>Kitasatosporales</taxon>
        <taxon>Streptomycetaceae</taxon>
        <taxon>Streptomyces</taxon>
    </lineage>
</organism>
<dbReference type="Proteomes" id="UP001631957">
    <property type="component" value="Unassembled WGS sequence"/>
</dbReference>